<dbReference type="EMBL" id="HBHL01010975">
    <property type="protein sequence ID" value="CAD9718390.1"/>
    <property type="molecule type" value="Transcribed_RNA"/>
</dbReference>
<feature type="region of interest" description="Disordered" evidence="2">
    <location>
        <begin position="382"/>
        <end position="406"/>
    </location>
</feature>
<dbReference type="GO" id="GO:0051213">
    <property type="term" value="F:dioxygenase activity"/>
    <property type="evidence" value="ECO:0007669"/>
    <property type="project" value="UniProtKB-KW"/>
</dbReference>
<feature type="compositionally biased region" description="Acidic residues" evidence="2">
    <location>
        <begin position="383"/>
        <end position="396"/>
    </location>
</feature>
<dbReference type="SUPFAM" id="SSF51197">
    <property type="entry name" value="Clavaminate synthase-like"/>
    <property type="match status" value="1"/>
</dbReference>
<proteinExistence type="predicted"/>
<dbReference type="OrthoDB" id="45168at2759"/>
<gene>
    <name evidence="4" type="ORF">A3770_01p02730</name>
    <name evidence="3" type="ORF">CPRI1469_LOCUS7255</name>
</gene>
<dbReference type="InterPro" id="IPR008775">
    <property type="entry name" value="Phytyl_CoA_dOase-like"/>
</dbReference>
<evidence type="ECO:0000313" key="5">
    <source>
        <dbReference type="Proteomes" id="UP000316726"/>
    </source>
</evidence>
<keyword evidence="5" id="KW-1185">Reference proteome</keyword>
<reference evidence="3" key="2">
    <citation type="submission" date="2021-01" db="EMBL/GenBank/DDBJ databases">
        <authorList>
            <person name="Corre E."/>
            <person name="Pelletier E."/>
            <person name="Niang G."/>
            <person name="Scheremetjew M."/>
            <person name="Finn R."/>
            <person name="Kale V."/>
            <person name="Holt S."/>
            <person name="Cochrane G."/>
            <person name="Meng A."/>
            <person name="Brown T."/>
            <person name="Cohen L."/>
        </authorList>
    </citation>
    <scope>NUCLEOTIDE SEQUENCE</scope>
    <source>
        <strain evidence="3">CCMP1205</strain>
    </source>
</reference>
<sequence length="406" mass="45795">MESKSKRLEDREYWQDLAEGLKISPDGERRFTEEELSLDSVDETDVQIARERIIDEGYCQLAPGKLCPLNDESFGRIRKGIETLKEHGWPASFIFLYDDAWVLAARMATLMRSVGENEISYDMLAWNVNQEAGEGGFSPHRDRQPDDASATFRECGMAMYTTCWVPLTRASPDNSCLHVIPRQHDPGYVKGDDEGGKDPLAVALPNKEAYQHIRALPTDPGGALLFTHRIIHWGSQGRRATAKEAERGTPESPRLSISIGFSDPAYEKPYLRGQEKLQAGSKLPGFRVRLALVCAQMISYFERFPTEKQLFYSFYKVFSGDSALFDEDYFVNTKKEFARAVQEHEDAAAGQSDQADDAESDEDDMLDEALEIMLEREAHGEIDFEDDFDGMAESEEGGSSKKPKLR</sequence>
<dbReference type="PANTHER" id="PTHR20883:SF51">
    <property type="entry name" value="PHYTANOYL-COA HYDROXYLASE"/>
    <property type="match status" value="1"/>
</dbReference>
<organism evidence="4 5">
    <name type="scientific">Chloropicon primus</name>
    <dbReference type="NCBI Taxonomy" id="1764295"/>
    <lineage>
        <taxon>Eukaryota</taxon>
        <taxon>Viridiplantae</taxon>
        <taxon>Chlorophyta</taxon>
        <taxon>Chloropicophyceae</taxon>
        <taxon>Chloropicales</taxon>
        <taxon>Chloropicaceae</taxon>
        <taxon>Chloropicon</taxon>
    </lineage>
</organism>
<dbReference type="Proteomes" id="UP000316726">
    <property type="component" value="Chromosome 1"/>
</dbReference>
<comment type="cofactor">
    <cofactor evidence="1">
        <name>Fe cation</name>
        <dbReference type="ChEBI" id="CHEBI:24875"/>
    </cofactor>
</comment>
<feature type="region of interest" description="Disordered" evidence="2">
    <location>
        <begin position="342"/>
        <end position="369"/>
    </location>
</feature>
<evidence type="ECO:0000256" key="1">
    <source>
        <dbReference type="ARBA" id="ARBA00001962"/>
    </source>
</evidence>
<accession>A0A5B8MDP8</accession>
<keyword evidence="4" id="KW-0560">Oxidoreductase</keyword>
<dbReference type="AlphaFoldDB" id="A0A5B8MDP8"/>
<dbReference type="EMBL" id="CP031034">
    <property type="protein sequence ID" value="QDZ17755.1"/>
    <property type="molecule type" value="Genomic_DNA"/>
</dbReference>
<evidence type="ECO:0000313" key="4">
    <source>
        <dbReference type="EMBL" id="QDZ17755.1"/>
    </source>
</evidence>
<feature type="compositionally biased region" description="Acidic residues" evidence="2">
    <location>
        <begin position="354"/>
        <end position="369"/>
    </location>
</feature>
<reference evidence="4 5" key="1">
    <citation type="submission" date="2018-07" db="EMBL/GenBank/DDBJ databases">
        <title>The complete nuclear genome of the prasinophyte Chloropicon primus (CCMP1205).</title>
        <authorList>
            <person name="Pombert J.-F."/>
            <person name="Otis C."/>
            <person name="Turmel M."/>
            <person name="Lemieux C."/>
        </authorList>
    </citation>
    <scope>NUCLEOTIDE SEQUENCE [LARGE SCALE GENOMIC DNA]</scope>
    <source>
        <strain evidence="4 5">CCMP1205</strain>
    </source>
</reference>
<evidence type="ECO:0000313" key="3">
    <source>
        <dbReference type="EMBL" id="CAD9718390.1"/>
    </source>
</evidence>
<dbReference type="Gene3D" id="2.60.120.620">
    <property type="entry name" value="q2cbj1_9rhob like domain"/>
    <property type="match status" value="1"/>
</dbReference>
<dbReference type="STRING" id="1764295.A0A5B8MDP8"/>
<keyword evidence="4" id="KW-0223">Dioxygenase</keyword>
<dbReference type="Pfam" id="PF05721">
    <property type="entry name" value="PhyH"/>
    <property type="match status" value="1"/>
</dbReference>
<protein>
    <submittedName>
        <fullName evidence="4">Putative phytanoyl-CoA dioxygenase</fullName>
    </submittedName>
</protein>
<name>A0A5B8MDP8_9CHLO</name>
<dbReference type="PANTHER" id="PTHR20883">
    <property type="entry name" value="PHYTANOYL-COA DIOXYGENASE DOMAIN CONTAINING 1"/>
    <property type="match status" value="1"/>
</dbReference>
<evidence type="ECO:0000256" key="2">
    <source>
        <dbReference type="SAM" id="MobiDB-lite"/>
    </source>
</evidence>